<reference evidence="1" key="1">
    <citation type="submission" date="2022-01" db="EMBL/GenBank/DDBJ databases">
        <authorList>
            <person name="Jo J.-H."/>
            <person name="Im W.-T."/>
        </authorList>
    </citation>
    <scope>NUCLEOTIDE SEQUENCE</scope>
    <source>
        <strain evidence="1">NA20</strain>
    </source>
</reference>
<name>A0ABS9KK87_9BACT</name>
<dbReference type="RefSeq" id="WP_237867966.1">
    <property type="nucleotide sequence ID" value="NZ_JAKLTR010000001.1"/>
</dbReference>
<comment type="caution">
    <text evidence="1">The sequence shown here is derived from an EMBL/GenBank/DDBJ whole genome shotgun (WGS) entry which is preliminary data.</text>
</comment>
<dbReference type="EMBL" id="JAKLTR010000001">
    <property type="protein sequence ID" value="MCG2612737.1"/>
    <property type="molecule type" value="Genomic_DNA"/>
</dbReference>
<dbReference type="Proteomes" id="UP001165367">
    <property type="component" value="Unassembled WGS sequence"/>
</dbReference>
<evidence type="ECO:0000313" key="1">
    <source>
        <dbReference type="EMBL" id="MCG2612737.1"/>
    </source>
</evidence>
<keyword evidence="2" id="KW-1185">Reference proteome</keyword>
<gene>
    <name evidence="1" type="ORF">LZZ85_00535</name>
</gene>
<accession>A0ABS9KK87</accession>
<protein>
    <submittedName>
        <fullName evidence="1">Uncharacterized protein</fullName>
    </submittedName>
</protein>
<proteinExistence type="predicted"/>
<organism evidence="1 2">
    <name type="scientific">Terrimonas ginsenosidimutans</name>
    <dbReference type="NCBI Taxonomy" id="2908004"/>
    <lineage>
        <taxon>Bacteria</taxon>
        <taxon>Pseudomonadati</taxon>
        <taxon>Bacteroidota</taxon>
        <taxon>Chitinophagia</taxon>
        <taxon>Chitinophagales</taxon>
        <taxon>Chitinophagaceae</taxon>
        <taxon>Terrimonas</taxon>
    </lineage>
</organism>
<sequence>MKRQLKPIWRAKVICEYADEILQCLEQTGWKLLKDINRHLSSLRTRERERQLAKAISENSNFKGLWPKQARNLLQMIGHSIYEIPIDPRITDWLNRNNIFPFKLSSKSLSGEDLYCFINDAVIELGEKADVKPCLFDAAVFHLLIKQLR</sequence>
<evidence type="ECO:0000313" key="2">
    <source>
        <dbReference type="Proteomes" id="UP001165367"/>
    </source>
</evidence>